<evidence type="ECO:0000256" key="1">
    <source>
        <dbReference type="ARBA" id="ARBA00022723"/>
    </source>
</evidence>
<dbReference type="Pfam" id="PF13202">
    <property type="entry name" value="EF-hand_5"/>
    <property type="match status" value="1"/>
</dbReference>
<dbReference type="OrthoDB" id="1190191at2759"/>
<dbReference type="SUPFAM" id="SSF47473">
    <property type="entry name" value="EF-hand"/>
    <property type="match status" value="1"/>
</dbReference>
<evidence type="ECO:0000259" key="4">
    <source>
        <dbReference type="PROSITE" id="PS50222"/>
    </source>
</evidence>
<dbReference type="Proteomes" id="UP000030645">
    <property type="component" value="Unassembled WGS sequence"/>
</dbReference>
<dbReference type="InterPro" id="IPR002048">
    <property type="entry name" value="EF_hand_dom"/>
</dbReference>
<sequence>MGHGEAGWWKQQFVNADDKRNGSLSFDEFKDFLHPEDSDNEEIKKWLLTEKLERMDYDKDGKLSFVEFCDHTYDIYKNYVEYETAGRRVPKPEEKFSELDLDKDRFLTVEELIPILGYLHPGELSYAKYYASYLIHEADDNKDGNLTLEEMLNHEYIFYSTVYDDSHEDSEDDLHDEL</sequence>
<evidence type="ECO:0000313" key="5">
    <source>
        <dbReference type="EMBL" id="EXC21419.1"/>
    </source>
</evidence>
<dbReference type="InterPro" id="IPR018247">
    <property type="entry name" value="EF_Hand_1_Ca_BS"/>
</dbReference>
<evidence type="ECO:0000313" key="6">
    <source>
        <dbReference type="Proteomes" id="UP000030645"/>
    </source>
</evidence>
<dbReference type="STRING" id="981085.W9SCF0"/>
<dbReference type="SMART" id="SM00054">
    <property type="entry name" value="EFh"/>
    <property type="match status" value="3"/>
</dbReference>
<accession>W9SCF0</accession>
<dbReference type="Pfam" id="PF13499">
    <property type="entry name" value="EF-hand_7"/>
    <property type="match status" value="1"/>
</dbReference>
<feature type="domain" description="EF-hand" evidence="4">
    <location>
        <begin position="87"/>
        <end position="122"/>
    </location>
</feature>
<evidence type="ECO:0000256" key="2">
    <source>
        <dbReference type="ARBA" id="ARBA00022737"/>
    </source>
</evidence>
<evidence type="ECO:0000256" key="3">
    <source>
        <dbReference type="ARBA" id="ARBA00022837"/>
    </source>
</evidence>
<keyword evidence="6" id="KW-1185">Reference proteome</keyword>
<dbReference type="AlphaFoldDB" id="W9SCF0"/>
<gene>
    <name evidence="5" type="ORF">L484_011861</name>
</gene>
<name>W9SCF0_9ROSA</name>
<dbReference type="EMBL" id="KE345942">
    <property type="protein sequence ID" value="EXC21419.1"/>
    <property type="molecule type" value="Genomic_DNA"/>
</dbReference>
<dbReference type="eggNOG" id="KOG4223">
    <property type="taxonomic scope" value="Eukaryota"/>
</dbReference>
<dbReference type="GO" id="GO:0005509">
    <property type="term" value="F:calcium ion binding"/>
    <property type="evidence" value="ECO:0007669"/>
    <property type="project" value="InterPro"/>
</dbReference>
<dbReference type="PROSITE" id="PS50222">
    <property type="entry name" value="EF_HAND_2"/>
    <property type="match status" value="2"/>
</dbReference>
<dbReference type="PROSITE" id="PS00018">
    <property type="entry name" value="EF_HAND_1"/>
    <property type="match status" value="3"/>
</dbReference>
<feature type="domain" description="EF-hand" evidence="4">
    <location>
        <begin position="4"/>
        <end position="39"/>
    </location>
</feature>
<keyword evidence="1" id="KW-0479">Metal-binding</keyword>
<proteinExistence type="predicted"/>
<keyword evidence="2" id="KW-0677">Repeat</keyword>
<reference evidence="6" key="1">
    <citation type="submission" date="2013-01" db="EMBL/GenBank/DDBJ databases">
        <title>Draft Genome Sequence of a Mulberry Tree, Morus notabilis C.K. Schneid.</title>
        <authorList>
            <person name="He N."/>
            <person name="Zhao S."/>
        </authorList>
    </citation>
    <scope>NUCLEOTIDE SEQUENCE</scope>
</reference>
<dbReference type="PANTHER" id="PTHR10827">
    <property type="entry name" value="RETICULOCALBIN"/>
    <property type="match status" value="1"/>
</dbReference>
<dbReference type="FunFam" id="1.10.238.10:FF:000297">
    <property type="entry name" value="Calcium-binding EF hand family protein"/>
    <property type="match status" value="1"/>
</dbReference>
<dbReference type="Gene3D" id="1.10.238.10">
    <property type="entry name" value="EF-hand"/>
    <property type="match status" value="2"/>
</dbReference>
<organism evidence="5 6">
    <name type="scientific">Morus notabilis</name>
    <dbReference type="NCBI Taxonomy" id="981085"/>
    <lineage>
        <taxon>Eukaryota</taxon>
        <taxon>Viridiplantae</taxon>
        <taxon>Streptophyta</taxon>
        <taxon>Embryophyta</taxon>
        <taxon>Tracheophyta</taxon>
        <taxon>Spermatophyta</taxon>
        <taxon>Magnoliopsida</taxon>
        <taxon>eudicotyledons</taxon>
        <taxon>Gunneridae</taxon>
        <taxon>Pentapetalae</taxon>
        <taxon>rosids</taxon>
        <taxon>fabids</taxon>
        <taxon>Rosales</taxon>
        <taxon>Moraceae</taxon>
        <taxon>Moreae</taxon>
        <taxon>Morus</taxon>
    </lineage>
</organism>
<protein>
    <recommendedName>
        <fullName evidence="4">EF-hand domain-containing protein</fullName>
    </recommendedName>
</protein>
<dbReference type="PANTHER" id="PTHR10827:SF98">
    <property type="entry name" value="45 KDA CALCIUM-BINDING PROTEIN"/>
    <property type="match status" value="1"/>
</dbReference>
<dbReference type="GO" id="GO:0005783">
    <property type="term" value="C:endoplasmic reticulum"/>
    <property type="evidence" value="ECO:0007669"/>
    <property type="project" value="TreeGrafter"/>
</dbReference>
<dbReference type="InterPro" id="IPR011992">
    <property type="entry name" value="EF-hand-dom_pair"/>
</dbReference>
<dbReference type="KEGG" id="mnt:21395100"/>
<keyword evidence="3" id="KW-0106">Calcium</keyword>